<dbReference type="Gene3D" id="3.40.50.1000">
    <property type="entry name" value="HAD superfamily/HAD-like"/>
    <property type="match status" value="1"/>
</dbReference>
<dbReference type="Pfam" id="PF13419">
    <property type="entry name" value="HAD_2"/>
    <property type="match status" value="1"/>
</dbReference>
<protein>
    <recommendedName>
        <fullName evidence="3">Haloacid dehalogenase</fullName>
    </recommendedName>
</protein>
<dbReference type="InterPro" id="IPR051806">
    <property type="entry name" value="HAD-like_SPP"/>
</dbReference>
<organism evidence="1 2">
    <name type="scientific">Paraphotobacterium marinum</name>
    <dbReference type="NCBI Taxonomy" id="1755811"/>
    <lineage>
        <taxon>Bacteria</taxon>
        <taxon>Pseudomonadati</taxon>
        <taxon>Pseudomonadota</taxon>
        <taxon>Gammaproteobacteria</taxon>
        <taxon>Vibrionales</taxon>
        <taxon>Vibrionaceae</taxon>
        <taxon>Paraphotobacterium</taxon>
    </lineage>
</organism>
<dbReference type="InterPro" id="IPR006439">
    <property type="entry name" value="HAD-SF_hydro_IA"/>
</dbReference>
<dbReference type="SFLD" id="SFLDG01129">
    <property type="entry name" value="C1.5:_HAD__Beta-PGM__Phosphata"/>
    <property type="match status" value="1"/>
</dbReference>
<keyword evidence="2" id="KW-1185">Reference proteome</keyword>
<name>A0A220VGH2_9GAMM</name>
<evidence type="ECO:0000313" key="2">
    <source>
        <dbReference type="Proteomes" id="UP000242175"/>
    </source>
</evidence>
<evidence type="ECO:0008006" key="3">
    <source>
        <dbReference type="Google" id="ProtNLM"/>
    </source>
</evidence>
<gene>
    <name evidence="1" type="ORF">CF386_09380</name>
</gene>
<dbReference type="PROSITE" id="PS01228">
    <property type="entry name" value="COF_1"/>
    <property type="match status" value="1"/>
</dbReference>
<sequence>MNMDIQALLFDMDGTLVNSSSSIEQTWIKWAALHDIEPSHILKNIHGLSVNEVIQSVAPHLNVQNEYELLLEIEQNSDHSYAEIPGAKLFLEKLIPSKWGVVTMARKNHALKIFEALSLPIPEIFITADEVTHSKPHPEPYQTAAKNMNLFPQDILVFEDSIAGMTSAFHARMNVAQITFLSHIPNNQDATYHFKDWHEVNSSGIFKPFYNY</sequence>
<evidence type="ECO:0000313" key="1">
    <source>
        <dbReference type="EMBL" id="ASK79272.1"/>
    </source>
</evidence>
<dbReference type="SUPFAM" id="SSF56784">
    <property type="entry name" value="HAD-like"/>
    <property type="match status" value="1"/>
</dbReference>
<dbReference type="GO" id="GO:0050308">
    <property type="term" value="F:sugar-phosphatase activity"/>
    <property type="evidence" value="ECO:0007669"/>
    <property type="project" value="TreeGrafter"/>
</dbReference>
<accession>A0A220VGH2</accession>
<dbReference type="NCBIfam" id="TIGR01509">
    <property type="entry name" value="HAD-SF-IA-v3"/>
    <property type="match status" value="1"/>
</dbReference>
<dbReference type="InterPro" id="IPR041492">
    <property type="entry name" value="HAD_2"/>
</dbReference>
<dbReference type="EMBL" id="CP022356">
    <property type="protein sequence ID" value="ASK79272.1"/>
    <property type="molecule type" value="Genomic_DNA"/>
</dbReference>
<dbReference type="PANTHER" id="PTHR43481:SF4">
    <property type="entry name" value="GLYCEROL-1-PHOSPHATE PHOSPHOHYDROLASE 1-RELATED"/>
    <property type="match status" value="1"/>
</dbReference>
<reference evidence="1 2" key="1">
    <citation type="journal article" date="2016" name="Int. J. Syst. Evol. Microbiol.">
        <title>Paraphotobacterium marinum gen. nov., sp. nov., a member of the family Vibrionaceae, isolated from surface seawater.</title>
        <authorList>
            <person name="Huang Z."/>
            <person name="Dong C."/>
            <person name="Shao Z."/>
        </authorList>
    </citation>
    <scope>NUCLEOTIDE SEQUENCE [LARGE SCALE GENOMIC DNA]</scope>
    <source>
        <strain evidence="1 2">NSCS20N07D</strain>
    </source>
</reference>
<dbReference type="InterPro" id="IPR023214">
    <property type="entry name" value="HAD_sf"/>
</dbReference>
<dbReference type="AlphaFoldDB" id="A0A220VGH2"/>
<dbReference type="SFLD" id="SFLDS00003">
    <property type="entry name" value="Haloacid_Dehalogenase"/>
    <property type="match status" value="1"/>
</dbReference>
<dbReference type="PANTHER" id="PTHR43481">
    <property type="entry name" value="FRUCTOSE-1-PHOSPHATE PHOSPHATASE"/>
    <property type="match status" value="1"/>
</dbReference>
<dbReference type="InterPro" id="IPR036412">
    <property type="entry name" value="HAD-like_sf"/>
</dbReference>
<dbReference type="InterPro" id="IPR023198">
    <property type="entry name" value="PGP-like_dom2"/>
</dbReference>
<dbReference type="NCBIfam" id="TIGR01549">
    <property type="entry name" value="HAD-SF-IA-v1"/>
    <property type="match status" value="1"/>
</dbReference>
<dbReference type="Proteomes" id="UP000242175">
    <property type="component" value="Chromosome small"/>
</dbReference>
<dbReference type="PRINTS" id="PR00413">
    <property type="entry name" value="HADHALOGNASE"/>
</dbReference>
<proteinExistence type="predicted"/>
<dbReference type="KEGG" id="pmai:CF386_09380"/>
<dbReference type="Gene3D" id="1.10.150.240">
    <property type="entry name" value="Putative phosphatase, domain 2"/>
    <property type="match status" value="1"/>
</dbReference>